<dbReference type="FunFam" id="1.10.3860.10:FF:000004">
    <property type="entry name" value="L-cystine transporter tcyP"/>
    <property type="match status" value="1"/>
</dbReference>
<evidence type="ECO:0000313" key="12">
    <source>
        <dbReference type="Proteomes" id="UP001234602"/>
    </source>
</evidence>
<evidence type="ECO:0000256" key="3">
    <source>
        <dbReference type="ARBA" id="ARBA00022031"/>
    </source>
</evidence>
<evidence type="ECO:0000256" key="8">
    <source>
        <dbReference type="ARBA" id="ARBA00023136"/>
    </source>
</evidence>
<keyword evidence="5 10" id="KW-0812">Transmembrane</keyword>
<comment type="subcellular location">
    <subcellularLocation>
        <location evidence="1">Membrane</location>
        <topology evidence="1">Multi-pass membrane protein</topology>
    </subcellularLocation>
</comment>
<evidence type="ECO:0000256" key="10">
    <source>
        <dbReference type="SAM" id="Phobius"/>
    </source>
</evidence>
<feature type="transmembrane region" description="Helical" evidence="10">
    <location>
        <begin position="224"/>
        <end position="244"/>
    </location>
</feature>
<dbReference type="PRINTS" id="PR00173">
    <property type="entry name" value="EDTRNSPORT"/>
</dbReference>
<sequence>MIGYVFLNLAIMLVLLGVLFYMNKKHISFTKRVFTGLGFGIVFGLLLQYFYEPQSEAVIKSVDWFNIVGSGYVKFLQMIVMPLVFISILSAFTRLKLTSNIGKISVLIIGILLGTTAIAAAVGITSATVFNLEAVQIEQGEAELSRGDQISETYGTIQDKTMPQQILELIPSNPFLDLTGARPTSTISVVIFAAFLGIAYLGVKRKQPDQAEFFAKIIDTLHSIIMRVVTLILRLTPYGILAIMTKTVATSDLDAILKLGKFVGASYVALIVMFLIHLLLLTLAGLNPMVYLRKAFPVLSFAFTSRTSAGALPLNIQTQKQLGVSEGIANFAGSFGLSIGQNGCAGIYPAMLAVMIAPTVGIDPLTPSFIAMLIAIVAISSFGVAGVGGGATFAAILVLSAMNLPIALAGLLISVEPLIDMGRTAVNVSGSMTSGILTSKITGDLDKEQFSEESSLKIEAEM</sequence>
<dbReference type="PANTHER" id="PTHR42865:SF5">
    <property type="entry name" value="L-CYSTINE TRANSPORTER TCYP"/>
    <property type="match status" value="1"/>
</dbReference>
<evidence type="ECO:0000256" key="6">
    <source>
        <dbReference type="ARBA" id="ARBA00022970"/>
    </source>
</evidence>
<gene>
    <name evidence="11" type="ORF">QUF89_08860</name>
</gene>
<dbReference type="EMBL" id="JAUCEY010000008">
    <property type="protein sequence ID" value="MDM5452294.1"/>
    <property type="molecule type" value="Genomic_DNA"/>
</dbReference>
<dbReference type="GO" id="GO:0015184">
    <property type="term" value="F:L-cystine transmembrane transporter activity"/>
    <property type="evidence" value="ECO:0007669"/>
    <property type="project" value="TreeGrafter"/>
</dbReference>
<feature type="transmembrane region" description="Helical" evidence="10">
    <location>
        <begin position="264"/>
        <end position="286"/>
    </location>
</feature>
<evidence type="ECO:0000256" key="2">
    <source>
        <dbReference type="ARBA" id="ARBA00006148"/>
    </source>
</evidence>
<reference evidence="11" key="1">
    <citation type="submission" date="2023-06" db="EMBL/GenBank/DDBJ databases">
        <title>Comparative genomics of Bacillaceae isolates and their secondary metabolite potential.</title>
        <authorList>
            <person name="Song L."/>
            <person name="Nielsen L.J."/>
            <person name="Mohite O."/>
            <person name="Xu X."/>
            <person name="Weber T."/>
            <person name="Kovacs A.T."/>
        </authorList>
    </citation>
    <scope>NUCLEOTIDE SEQUENCE</scope>
    <source>
        <strain evidence="11">D8_B_37</strain>
    </source>
</reference>
<dbReference type="GO" id="GO:0015293">
    <property type="term" value="F:symporter activity"/>
    <property type="evidence" value="ECO:0007669"/>
    <property type="project" value="InterPro"/>
</dbReference>
<dbReference type="AlphaFoldDB" id="A0AAW7ID09"/>
<keyword evidence="7 10" id="KW-1133">Transmembrane helix</keyword>
<feature type="transmembrane region" description="Helical" evidence="10">
    <location>
        <begin position="6"/>
        <end position="22"/>
    </location>
</feature>
<protein>
    <recommendedName>
        <fullName evidence="3">L-cystine uptake protein TcyP</fullName>
    </recommendedName>
    <alternativeName>
        <fullName evidence="9">Transporter of cystine TcyP</fullName>
    </alternativeName>
</protein>
<comment type="caution">
    <text evidence="11">The sequence shown here is derived from an EMBL/GenBank/DDBJ whole genome shotgun (WGS) entry which is preliminary data.</text>
</comment>
<evidence type="ECO:0000256" key="5">
    <source>
        <dbReference type="ARBA" id="ARBA00022692"/>
    </source>
</evidence>
<dbReference type="InterPro" id="IPR036458">
    <property type="entry name" value="Na:dicarbo_symporter_sf"/>
</dbReference>
<dbReference type="PANTHER" id="PTHR42865">
    <property type="entry name" value="PROTON/GLUTAMATE-ASPARTATE SYMPORTER"/>
    <property type="match status" value="1"/>
</dbReference>
<feature type="transmembrane region" description="Helical" evidence="10">
    <location>
        <begin position="369"/>
        <end position="387"/>
    </location>
</feature>
<dbReference type="RefSeq" id="WP_289319812.1">
    <property type="nucleotide sequence ID" value="NZ_JAUCEY010000008.1"/>
</dbReference>
<dbReference type="Proteomes" id="UP001234602">
    <property type="component" value="Unassembled WGS sequence"/>
</dbReference>
<feature type="transmembrane region" description="Helical" evidence="10">
    <location>
        <begin position="71"/>
        <end position="92"/>
    </location>
</feature>
<evidence type="ECO:0000256" key="7">
    <source>
        <dbReference type="ARBA" id="ARBA00022989"/>
    </source>
</evidence>
<comment type="similarity">
    <text evidence="2">Belongs to the dicarboxylate/amino acid:cation symporter (DAACS) (TC 2.A.23) family.</text>
</comment>
<feature type="transmembrane region" description="Helical" evidence="10">
    <location>
        <begin position="185"/>
        <end position="203"/>
    </location>
</feature>
<keyword evidence="4" id="KW-0813">Transport</keyword>
<evidence type="ECO:0000256" key="4">
    <source>
        <dbReference type="ARBA" id="ARBA00022448"/>
    </source>
</evidence>
<dbReference type="SUPFAM" id="SSF118215">
    <property type="entry name" value="Proton glutamate symport protein"/>
    <property type="match status" value="1"/>
</dbReference>
<feature type="transmembrane region" description="Helical" evidence="10">
    <location>
        <begin position="393"/>
        <end position="413"/>
    </location>
</feature>
<evidence type="ECO:0000313" key="11">
    <source>
        <dbReference type="EMBL" id="MDM5452294.1"/>
    </source>
</evidence>
<name>A0AAW7ID09_9BACI</name>
<dbReference type="GO" id="GO:0005886">
    <property type="term" value="C:plasma membrane"/>
    <property type="evidence" value="ECO:0007669"/>
    <property type="project" value="TreeGrafter"/>
</dbReference>
<dbReference type="InterPro" id="IPR001991">
    <property type="entry name" value="Na-dicarboxylate_symporter"/>
</dbReference>
<evidence type="ECO:0000256" key="1">
    <source>
        <dbReference type="ARBA" id="ARBA00004141"/>
    </source>
</evidence>
<dbReference type="Pfam" id="PF00375">
    <property type="entry name" value="SDF"/>
    <property type="match status" value="1"/>
</dbReference>
<organism evidence="11 12">
    <name type="scientific">Peribacillus simplex</name>
    <dbReference type="NCBI Taxonomy" id="1478"/>
    <lineage>
        <taxon>Bacteria</taxon>
        <taxon>Bacillati</taxon>
        <taxon>Bacillota</taxon>
        <taxon>Bacilli</taxon>
        <taxon>Bacillales</taxon>
        <taxon>Bacillaceae</taxon>
        <taxon>Peribacillus</taxon>
    </lineage>
</organism>
<keyword evidence="8 10" id="KW-0472">Membrane</keyword>
<feature type="transmembrane region" description="Helical" evidence="10">
    <location>
        <begin position="104"/>
        <end position="124"/>
    </location>
</feature>
<dbReference type="Gene3D" id="1.10.3860.10">
    <property type="entry name" value="Sodium:dicarboxylate symporter"/>
    <property type="match status" value="1"/>
</dbReference>
<feature type="transmembrane region" description="Helical" evidence="10">
    <location>
        <begin position="34"/>
        <end position="51"/>
    </location>
</feature>
<evidence type="ECO:0000256" key="9">
    <source>
        <dbReference type="ARBA" id="ARBA00031293"/>
    </source>
</evidence>
<keyword evidence="6" id="KW-0029">Amino-acid transport</keyword>
<proteinExistence type="inferred from homology"/>
<accession>A0AAW7ID09</accession>